<feature type="non-terminal residue" evidence="2">
    <location>
        <position position="260"/>
    </location>
</feature>
<gene>
    <name evidence="2" type="ORF">S03H2_00627</name>
</gene>
<dbReference type="AlphaFoldDB" id="X1E5C9"/>
<dbReference type="Pfam" id="PF13229">
    <property type="entry name" value="Beta_helix"/>
    <property type="match status" value="1"/>
</dbReference>
<evidence type="ECO:0000259" key="1">
    <source>
        <dbReference type="Pfam" id="PF13229"/>
    </source>
</evidence>
<dbReference type="InterPro" id="IPR012334">
    <property type="entry name" value="Pectin_lyas_fold"/>
</dbReference>
<organism evidence="2">
    <name type="scientific">marine sediment metagenome</name>
    <dbReference type="NCBI Taxonomy" id="412755"/>
    <lineage>
        <taxon>unclassified sequences</taxon>
        <taxon>metagenomes</taxon>
        <taxon>ecological metagenomes</taxon>
    </lineage>
</organism>
<dbReference type="EMBL" id="BARU01000140">
    <property type="protein sequence ID" value="GAH27767.1"/>
    <property type="molecule type" value="Genomic_DNA"/>
</dbReference>
<name>X1E5C9_9ZZZZ</name>
<accession>X1E5C9</accession>
<reference evidence="2" key="1">
    <citation type="journal article" date="2014" name="Front. Microbiol.">
        <title>High frequency of phylogenetically diverse reductive dehalogenase-homologous genes in deep subseafloor sedimentary metagenomes.</title>
        <authorList>
            <person name="Kawai M."/>
            <person name="Futagami T."/>
            <person name="Toyoda A."/>
            <person name="Takaki Y."/>
            <person name="Nishi S."/>
            <person name="Hori S."/>
            <person name="Arai W."/>
            <person name="Tsubouchi T."/>
            <person name="Morono Y."/>
            <person name="Uchiyama I."/>
            <person name="Ito T."/>
            <person name="Fujiyama A."/>
            <person name="Inagaki F."/>
            <person name="Takami H."/>
        </authorList>
    </citation>
    <scope>NUCLEOTIDE SEQUENCE</scope>
    <source>
        <strain evidence="2">Expedition CK06-06</strain>
    </source>
</reference>
<feature type="domain" description="Right handed beta helix" evidence="1">
    <location>
        <begin position="76"/>
        <end position="249"/>
    </location>
</feature>
<sequence length="260" mass="28147">MPGTTVLVSAGSDDQKRGAEWVIDEAEKEKIGPVCTVEYDKSHIDITGRITAVGTPDEMIVFTSDSTKPSYADWAGILLRPGSRIEYCLVEYGGRMGIGVQSNIPQDESVVISNNIVRHIFLGGITSHGTACPRIISNEISDCGSEGISVDTGTAPHIVYNTVKNSTVGIATAPGSSATIENNILIDNIRGIESRARDTIRHNYISSPTRQIHEQSYMGHTWPYLLNPPPIRFTGIQIGMQCSATIEFNIIVNNDVESGL</sequence>
<evidence type="ECO:0000313" key="2">
    <source>
        <dbReference type="EMBL" id="GAH27767.1"/>
    </source>
</evidence>
<protein>
    <recommendedName>
        <fullName evidence="1">Right handed beta helix domain-containing protein</fullName>
    </recommendedName>
</protein>
<dbReference type="Gene3D" id="2.160.20.10">
    <property type="entry name" value="Single-stranded right-handed beta-helix, Pectin lyase-like"/>
    <property type="match status" value="1"/>
</dbReference>
<dbReference type="InterPro" id="IPR011050">
    <property type="entry name" value="Pectin_lyase_fold/virulence"/>
</dbReference>
<proteinExistence type="predicted"/>
<dbReference type="InterPro" id="IPR039448">
    <property type="entry name" value="Beta_helix"/>
</dbReference>
<comment type="caution">
    <text evidence="2">The sequence shown here is derived from an EMBL/GenBank/DDBJ whole genome shotgun (WGS) entry which is preliminary data.</text>
</comment>
<dbReference type="SUPFAM" id="SSF51126">
    <property type="entry name" value="Pectin lyase-like"/>
    <property type="match status" value="1"/>
</dbReference>